<dbReference type="RefSeq" id="WP_222579798.1">
    <property type="nucleotide sequence ID" value="NZ_JAHVHU010000008.1"/>
</dbReference>
<gene>
    <name evidence="2" type="ORF">KUV50_08970</name>
</gene>
<evidence type="ECO:0000313" key="3">
    <source>
        <dbReference type="Proteomes" id="UP000753961"/>
    </source>
</evidence>
<dbReference type="SUPFAM" id="SSF53067">
    <property type="entry name" value="Actin-like ATPase domain"/>
    <property type="match status" value="2"/>
</dbReference>
<dbReference type="Proteomes" id="UP000753961">
    <property type="component" value="Unassembled WGS sequence"/>
</dbReference>
<dbReference type="InterPro" id="IPR003695">
    <property type="entry name" value="Ppx_GppA_N"/>
</dbReference>
<dbReference type="EMBL" id="JAHVHU010000008">
    <property type="protein sequence ID" value="MBY5958260.1"/>
    <property type="molecule type" value="Genomic_DNA"/>
</dbReference>
<dbReference type="Pfam" id="PF02541">
    <property type="entry name" value="Ppx-GppA"/>
    <property type="match status" value="1"/>
</dbReference>
<organism evidence="2 3">
    <name type="scientific">Membranihabitans marinus</name>
    <dbReference type="NCBI Taxonomy" id="1227546"/>
    <lineage>
        <taxon>Bacteria</taxon>
        <taxon>Pseudomonadati</taxon>
        <taxon>Bacteroidota</taxon>
        <taxon>Saprospiria</taxon>
        <taxon>Saprospirales</taxon>
        <taxon>Saprospiraceae</taxon>
        <taxon>Membranihabitans</taxon>
    </lineage>
</organism>
<feature type="domain" description="Ppx/GppA phosphatase N-terminal" evidence="1">
    <location>
        <begin position="19"/>
        <end position="298"/>
    </location>
</feature>
<dbReference type="PANTHER" id="PTHR30005:SF0">
    <property type="entry name" value="RETROGRADE REGULATION PROTEIN 2"/>
    <property type="match status" value="1"/>
</dbReference>
<keyword evidence="3" id="KW-1185">Reference proteome</keyword>
<dbReference type="AlphaFoldDB" id="A0A953L8Z1"/>
<proteinExistence type="predicted"/>
<comment type="caution">
    <text evidence="2">The sequence shown here is derived from an EMBL/GenBank/DDBJ whole genome shotgun (WGS) entry which is preliminary data.</text>
</comment>
<evidence type="ECO:0000313" key="2">
    <source>
        <dbReference type="EMBL" id="MBY5958260.1"/>
    </source>
</evidence>
<protein>
    <recommendedName>
        <fullName evidence="1">Ppx/GppA phosphatase N-terminal domain-containing protein</fullName>
    </recommendedName>
</protein>
<dbReference type="PANTHER" id="PTHR30005">
    <property type="entry name" value="EXOPOLYPHOSPHATASE"/>
    <property type="match status" value="1"/>
</dbReference>
<dbReference type="GO" id="GO:0016462">
    <property type="term" value="F:pyrophosphatase activity"/>
    <property type="evidence" value="ECO:0007669"/>
    <property type="project" value="TreeGrafter"/>
</dbReference>
<dbReference type="Gene3D" id="3.30.420.150">
    <property type="entry name" value="Exopolyphosphatase. Domain 2"/>
    <property type="match status" value="1"/>
</dbReference>
<evidence type="ECO:0000259" key="1">
    <source>
        <dbReference type="Pfam" id="PF02541"/>
    </source>
</evidence>
<name>A0A953L8Z1_9BACT</name>
<sequence length="307" mass="34735">MKKRVGLIDFGSNTFHLIIAEITTSQWQVIFHQRDYVFLAQTGITHIADEAMNRGLKAVKNFHSICTQHQVDEILAVGTAALRTADNSNEFTSMIRQEYGIHTRVIDGEKEANYIYQGMGIACPDFKKNALFMDIGGGSTEFIITHSDKKVFQVSLPIGLGVLKNAIPFSDPVTREEIHQFNEFLDKHAAIISLAIHEQAPKTLIGGSGTFDVLAEALTGEVFDAANCSSIEPGQVRRYITDRLYTTTNERLEDPSIPDKRVPLIIHAFLLIIWLMDHHQFQQVAFSKYALKEGFIQEYYEQWLKEQ</sequence>
<accession>A0A953L8Z1</accession>
<dbReference type="InterPro" id="IPR050273">
    <property type="entry name" value="GppA/Ppx_hydrolase"/>
</dbReference>
<dbReference type="Gene3D" id="3.30.420.40">
    <property type="match status" value="1"/>
</dbReference>
<dbReference type="InterPro" id="IPR043129">
    <property type="entry name" value="ATPase_NBD"/>
</dbReference>
<reference evidence="2" key="1">
    <citation type="submission" date="2021-06" db="EMBL/GenBank/DDBJ databases">
        <title>44 bacteria genomes isolated from Dapeng, Shenzhen.</title>
        <authorList>
            <person name="Zheng W."/>
            <person name="Yu S."/>
            <person name="Huang Y."/>
        </authorList>
    </citation>
    <scope>NUCLEOTIDE SEQUENCE</scope>
    <source>
        <strain evidence="2">DP5N28-2</strain>
    </source>
</reference>